<evidence type="ECO:0000313" key="3">
    <source>
        <dbReference type="Proteomes" id="UP000199529"/>
    </source>
</evidence>
<evidence type="ECO:0000313" key="2">
    <source>
        <dbReference type="EMBL" id="SDZ52434.1"/>
    </source>
</evidence>
<keyword evidence="3" id="KW-1185">Reference proteome</keyword>
<gene>
    <name evidence="2" type="ORF">SAMN05216215_108925</name>
</gene>
<accession>A0A1H3TQC3</accession>
<name>A0A1H3TQC3_9PSEU</name>
<dbReference type="OrthoDB" id="3281800at2"/>
<sequence>MPLALIGGAVIVRWGPADPPARGGGRMKALAQVDPIGMLLFAVSITALMFWLLSLAATPEWWWLGVAAPAAALTVWWGLRARDPFLDMRLLARRGLSFTYGRTIVTDIVELVDGSSAGAFSQARVRSARL</sequence>
<keyword evidence="1" id="KW-0472">Membrane</keyword>
<dbReference type="RefSeq" id="WP_093278347.1">
    <property type="nucleotide sequence ID" value="NZ_FNOK01000089.1"/>
</dbReference>
<dbReference type="STRING" id="418495.SAMN05216215_108925"/>
<organism evidence="2 3">
    <name type="scientific">Saccharopolyspora shandongensis</name>
    <dbReference type="NCBI Taxonomy" id="418495"/>
    <lineage>
        <taxon>Bacteria</taxon>
        <taxon>Bacillati</taxon>
        <taxon>Actinomycetota</taxon>
        <taxon>Actinomycetes</taxon>
        <taxon>Pseudonocardiales</taxon>
        <taxon>Pseudonocardiaceae</taxon>
        <taxon>Saccharopolyspora</taxon>
    </lineage>
</organism>
<feature type="transmembrane region" description="Helical" evidence="1">
    <location>
        <begin position="61"/>
        <end position="79"/>
    </location>
</feature>
<keyword evidence="1" id="KW-0812">Transmembrane</keyword>
<reference evidence="3" key="1">
    <citation type="submission" date="2016-10" db="EMBL/GenBank/DDBJ databases">
        <authorList>
            <person name="Varghese N."/>
            <person name="Submissions S."/>
        </authorList>
    </citation>
    <scope>NUCLEOTIDE SEQUENCE [LARGE SCALE GENOMIC DNA]</scope>
    <source>
        <strain evidence="3">CGMCC 4.3530</strain>
    </source>
</reference>
<keyword evidence="1" id="KW-1133">Transmembrane helix</keyword>
<dbReference type="Proteomes" id="UP000199529">
    <property type="component" value="Unassembled WGS sequence"/>
</dbReference>
<evidence type="ECO:0000256" key="1">
    <source>
        <dbReference type="SAM" id="Phobius"/>
    </source>
</evidence>
<feature type="transmembrane region" description="Helical" evidence="1">
    <location>
        <begin position="36"/>
        <end position="55"/>
    </location>
</feature>
<protein>
    <submittedName>
        <fullName evidence="2">Uncharacterized protein</fullName>
    </submittedName>
</protein>
<dbReference type="EMBL" id="FNOK01000089">
    <property type="protein sequence ID" value="SDZ52434.1"/>
    <property type="molecule type" value="Genomic_DNA"/>
</dbReference>
<proteinExistence type="predicted"/>
<dbReference type="AlphaFoldDB" id="A0A1H3TQC3"/>